<dbReference type="SUPFAM" id="SSF103473">
    <property type="entry name" value="MFS general substrate transporter"/>
    <property type="match status" value="1"/>
</dbReference>
<dbReference type="InterPro" id="IPR036259">
    <property type="entry name" value="MFS_trans_sf"/>
</dbReference>
<dbReference type="InterPro" id="IPR024989">
    <property type="entry name" value="MFS_assoc_dom"/>
</dbReference>
<dbReference type="Proteomes" id="UP000013165">
    <property type="component" value="Unassembled WGS sequence"/>
</dbReference>
<dbReference type="PATRIC" id="fig|626887.3.peg.4518"/>
<dbReference type="NCBIfam" id="NF037955">
    <property type="entry name" value="mfs"/>
    <property type="match status" value="1"/>
</dbReference>
<evidence type="ECO:0000256" key="6">
    <source>
        <dbReference type="ARBA" id="ARBA00022989"/>
    </source>
</evidence>
<keyword evidence="11" id="KW-1185">Reference proteome</keyword>
<evidence type="ECO:0000313" key="11">
    <source>
        <dbReference type="Proteomes" id="UP000013165"/>
    </source>
</evidence>
<feature type="transmembrane region" description="Helical" evidence="8">
    <location>
        <begin position="7"/>
        <end position="26"/>
    </location>
</feature>
<comment type="subcellular location">
    <subcellularLocation>
        <location evidence="1">Cell inner membrane</location>
        <topology evidence="1">Multi-pass membrane protein</topology>
    </subcellularLocation>
</comment>
<feature type="domain" description="Major facilitator superfamily associated" evidence="9">
    <location>
        <begin position="2"/>
        <end position="355"/>
    </location>
</feature>
<feature type="transmembrane region" description="Helical" evidence="8">
    <location>
        <begin position="258"/>
        <end position="277"/>
    </location>
</feature>
<feature type="transmembrane region" description="Helical" evidence="8">
    <location>
        <begin position="68"/>
        <end position="85"/>
    </location>
</feature>
<evidence type="ECO:0000256" key="5">
    <source>
        <dbReference type="ARBA" id="ARBA00022692"/>
    </source>
</evidence>
<evidence type="ECO:0000256" key="3">
    <source>
        <dbReference type="ARBA" id="ARBA00022475"/>
    </source>
</evidence>
<keyword evidence="7 8" id="KW-0472">Membrane</keyword>
<feature type="transmembrane region" description="Helical" evidence="8">
    <location>
        <begin position="231"/>
        <end position="251"/>
    </location>
</feature>
<comment type="caution">
    <text evidence="10">The sequence shown here is derived from an EMBL/GenBank/DDBJ whole genome shotgun (WGS) entry which is preliminary data.</text>
</comment>
<dbReference type="OrthoDB" id="9150135at2"/>
<dbReference type="PANTHER" id="PTHR23522">
    <property type="entry name" value="BLL5896 PROTEIN"/>
    <property type="match status" value="1"/>
</dbReference>
<evidence type="ECO:0000256" key="7">
    <source>
        <dbReference type="ARBA" id="ARBA00023136"/>
    </source>
</evidence>
<feature type="transmembrane region" description="Helical" evidence="8">
    <location>
        <begin position="353"/>
        <end position="373"/>
    </location>
</feature>
<evidence type="ECO:0000256" key="4">
    <source>
        <dbReference type="ARBA" id="ARBA00022519"/>
    </source>
</evidence>
<evidence type="ECO:0000313" key="10">
    <source>
        <dbReference type="EMBL" id="ENO14228.2"/>
    </source>
</evidence>
<name>N6WZP5_9GAMM</name>
<proteinExistence type="predicted"/>
<evidence type="ECO:0000256" key="8">
    <source>
        <dbReference type="SAM" id="Phobius"/>
    </source>
</evidence>
<sequence>MYWRLSNLYFWFFALLGALLPYWSLYLEDRGFSYLQIATLMATIQLTKIVAPNLWGWLGDRTGQRVRLVRIGSVTGALLFTGVFLEPGFYGLMLVMLAFTFFWNAVLPLYEVITLQGLGRDRARYGRVRLWGSVGFIASVALIGLILEYVDLRWLPALLMPLFVGIVVAAFCVPSSQGQIRPHDGKGNLKGILLQSTVMAFFAMNILLQVSHGAYYTFFSIHLEDLGYDKFSVGLLWSLGVAAEIVLFMVMHRVFDRFPVRTIAIAALALTLLRWILIAEYSANVPVLILAQCCHAASYGALHAVSVNYIHSYFGFQHHGQGQALYSGLTFGAGGAVGAWLSGVLVEWRGTGAAFWGSAGAIAVALVIAAIWLRSPPKVEH</sequence>
<dbReference type="PIRSF" id="PIRSF004925">
    <property type="entry name" value="HcaT"/>
    <property type="match status" value="1"/>
</dbReference>
<keyword evidence="6 8" id="KW-1133">Transmembrane helix</keyword>
<keyword evidence="3" id="KW-1003">Cell membrane</keyword>
<evidence type="ECO:0000256" key="1">
    <source>
        <dbReference type="ARBA" id="ARBA00004429"/>
    </source>
</evidence>
<dbReference type="STRING" id="626887.J057_22580"/>
<gene>
    <name evidence="10" type="ORF">J057_22580</name>
</gene>
<feature type="transmembrane region" description="Helical" evidence="8">
    <location>
        <begin position="153"/>
        <end position="172"/>
    </location>
</feature>
<dbReference type="GO" id="GO:0030395">
    <property type="term" value="F:lactose binding"/>
    <property type="evidence" value="ECO:0007669"/>
    <property type="project" value="TreeGrafter"/>
</dbReference>
<keyword evidence="4" id="KW-0997">Cell inner membrane</keyword>
<dbReference type="InterPro" id="IPR026032">
    <property type="entry name" value="HcaT-like"/>
</dbReference>
<feature type="transmembrane region" description="Helical" evidence="8">
    <location>
        <begin position="32"/>
        <end position="56"/>
    </location>
</feature>
<keyword evidence="2" id="KW-0813">Transport</keyword>
<dbReference type="PANTHER" id="PTHR23522:SF10">
    <property type="entry name" value="3-PHENYLPROPIONIC ACID TRANSPORTER-RELATED"/>
    <property type="match status" value="1"/>
</dbReference>
<dbReference type="eggNOG" id="COG2814">
    <property type="taxonomic scope" value="Bacteria"/>
</dbReference>
<feature type="transmembrane region" description="Helical" evidence="8">
    <location>
        <begin position="192"/>
        <end position="211"/>
    </location>
</feature>
<accession>N6WZP5</accession>
<reference evidence="10 11" key="1">
    <citation type="journal article" date="2013" name="Genome Announc.">
        <title>Genome Sequence of the Polycyclic Aromatic Hydrocarbon-Degrading Bacterium Strain Marinobacter nanhaiticus D15-8WT.</title>
        <authorList>
            <person name="Cui Z."/>
            <person name="Gao W."/>
            <person name="Li Q."/>
            <person name="Xu G."/>
            <person name="Zheng L."/>
        </authorList>
    </citation>
    <scope>NUCLEOTIDE SEQUENCE [LARGE SCALE GENOMIC DNA]</scope>
    <source>
        <strain evidence="10 11">D15-8W</strain>
    </source>
</reference>
<organism evidence="10 11">
    <name type="scientific">Marinobacter nanhaiticus D15-8W</name>
    <dbReference type="NCBI Taxonomy" id="626887"/>
    <lineage>
        <taxon>Bacteria</taxon>
        <taxon>Pseudomonadati</taxon>
        <taxon>Pseudomonadota</taxon>
        <taxon>Gammaproteobacteria</taxon>
        <taxon>Pseudomonadales</taxon>
        <taxon>Marinobacteraceae</taxon>
        <taxon>Marinobacter</taxon>
    </lineage>
</organism>
<dbReference type="GO" id="GO:0015528">
    <property type="term" value="F:lactose:proton symporter activity"/>
    <property type="evidence" value="ECO:0007669"/>
    <property type="project" value="TreeGrafter"/>
</dbReference>
<feature type="transmembrane region" description="Helical" evidence="8">
    <location>
        <begin position="323"/>
        <end position="341"/>
    </location>
</feature>
<keyword evidence="5 8" id="KW-0812">Transmembrane</keyword>
<dbReference type="EMBL" id="APLQ01000014">
    <property type="protein sequence ID" value="ENO14228.2"/>
    <property type="molecule type" value="Genomic_DNA"/>
</dbReference>
<dbReference type="Gene3D" id="1.20.1250.20">
    <property type="entry name" value="MFS general substrate transporter like domains"/>
    <property type="match status" value="2"/>
</dbReference>
<dbReference type="GO" id="GO:0005886">
    <property type="term" value="C:plasma membrane"/>
    <property type="evidence" value="ECO:0007669"/>
    <property type="project" value="UniProtKB-SubCell"/>
</dbReference>
<dbReference type="Pfam" id="PF12832">
    <property type="entry name" value="MFS_1_like"/>
    <property type="match status" value="1"/>
</dbReference>
<evidence type="ECO:0000259" key="9">
    <source>
        <dbReference type="Pfam" id="PF12832"/>
    </source>
</evidence>
<dbReference type="HOGENOM" id="CLU_013133_6_0_6"/>
<protein>
    <submittedName>
        <fullName evidence="10">MFS transporter</fullName>
    </submittedName>
</protein>
<feature type="transmembrane region" description="Helical" evidence="8">
    <location>
        <begin position="91"/>
        <end position="110"/>
    </location>
</feature>
<feature type="transmembrane region" description="Helical" evidence="8">
    <location>
        <begin position="130"/>
        <end position="147"/>
    </location>
</feature>
<evidence type="ECO:0000256" key="2">
    <source>
        <dbReference type="ARBA" id="ARBA00022448"/>
    </source>
</evidence>
<dbReference type="AlphaFoldDB" id="N6WZP5"/>